<comment type="caution">
    <text evidence="1">The sequence shown here is derived from an EMBL/GenBank/DDBJ whole genome shotgun (WGS) entry which is preliminary data.</text>
</comment>
<dbReference type="EMBL" id="CYRY02007182">
    <property type="protein sequence ID" value="VCW76327.1"/>
    <property type="molecule type" value="Genomic_DNA"/>
</dbReference>
<feature type="non-terminal residue" evidence="1">
    <location>
        <position position="1"/>
    </location>
</feature>
<name>A0A9X9PXK1_GULGU</name>
<keyword evidence="2" id="KW-1185">Reference proteome</keyword>
<accession>A0A9X9PXK1</accession>
<protein>
    <submittedName>
        <fullName evidence="1">Uncharacterized protein</fullName>
    </submittedName>
</protein>
<organism evidence="1 2">
    <name type="scientific">Gulo gulo</name>
    <name type="common">Wolverine</name>
    <name type="synonym">Gluton</name>
    <dbReference type="NCBI Taxonomy" id="48420"/>
    <lineage>
        <taxon>Eukaryota</taxon>
        <taxon>Metazoa</taxon>
        <taxon>Chordata</taxon>
        <taxon>Craniata</taxon>
        <taxon>Vertebrata</taxon>
        <taxon>Euteleostomi</taxon>
        <taxon>Mammalia</taxon>
        <taxon>Eutheria</taxon>
        <taxon>Laurasiatheria</taxon>
        <taxon>Carnivora</taxon>
        <taxon>Caniformia</taxon>
        <taxon>Musteloidea</taxon>
        <taxon>Mustelidae</taxon>
        <taxon>Guloninae</taxon>
        <taxon>Gulo</taxon>
    </lineage>
</organism>
<dbReference type="Proteomes" id="UP000269945">
    <property type="component" value="Unassembled WGS sequence"/>
</dbReference>
<dbReference type="AlphaFoldDB" id="A0A9X9PXK1"/>
<sequence length="43" mass="4811">YAYKLCNKYPCSEGHWARTNFHNLLLSCLGGSRSGGCFKGKEN</sequence>
<gene>
    <name evidence="1" type="ORF">BN2614_LOCUS1</name>
</gene>
<evidence type="ECO:0000313" key="2">
    <source>
        <dbReference type="Proteomes" id="UP000269945"/>
    </source>
</evidence>
<proteinExistence type="predicted"/>
<reference evidence="1 2" key="1">
    <citation type="submission" date="2018-10" db="EMBL/GenBank/DDBJ databases">
        <authorList>
            <person name="Ekblom R."/>
            <person name="Jareborg N."/>
        </authorList>
    </citation>
    <scope>NUCLEOTIDE SEQUENCE [LARGE SCALE GENOMIC DNA]</scope>
    <source>
        <tissue evidence="1">Muscle</tissue>
    </source>
</reference>
<evidence type="ECO:0000313" key="1">
    <source>
        <dbReference type="EMBL" id="VCW76327.1"/>
    </source>
</evidence>